<dbReference type="SUPFAM" id="SSF53474">
    <property type="entry name" value="alpha/beta-Hydrolases"/>
    <property type="match status" value="1"/>
</dbReference>
<dbReference type="AlphaFoldDB" id="A0A6J7I963"/>
<dbReference type="InterPro" id="IPR000639">
    <property type="entry name" value="Epox_hydrolase-like"/>
</dbReference>
<dbReference type="PIRSF" id="PIRSF001112">
    <property type="entry name" value="Epoxide_hydrolase"/>
    <property type="match status" value="1"/>
</dbReference>
<feature type="domain" description="Epoxide hydrolase N-terminal" evidence="4">
    <location>
        <begin position="21"/>
        <end position="125"/>
    </location>
</feature>
<reference evidence="5" key="1">
    <citation type="submission" date="2020-05" db="EMBL/GenBank/DDBJ databases">
        <authorList>
            <person name="Chiriac C."/>
            <person name="Salcher M."/>
            <person name="Ghai R."/>
            <person name="Kavagutti S V."/>
        </authorList>
    </citation>
    <scope>NUCLEOTIDE SEQUENCE</scope>
</reference>
<gene>
    <name evidence="5" type="ORF">UFOPK3564_02157</name>
</gene>
<comment type="similarity">
    <text evidence="1">Belongs to the peptidase S33 family.</text>
</comment>
<sequence length="397" mass="44008">MRAIRTARAASVPPVPPVALRPFTAAVPQEALDDLRRRLRSTRWPEREPVDDWSQGVPLDYLREVCATWAEEHDWRAAEARLNAHEQHLATVDGLDLHVLHVPSPEPSARPLVLTHGWPGSVFEFLDVVGPLSDPAAHGGDPADAFHVVVPALPGYGFSGKPRATGWGIERIAAAWVEIMSALGYDRFLAQGGDWGSVVTHRLATAHADRVLGIHVNLPSCSPRALLALGEPTEEEREQLGRLERYAAEEDGYAQEQATKPQTLGYALADSPVGQCAWILEKFRTWTDCDGHPENAVSREALLDTVSLYWLTNSGASSARLYRESFGRRGPKPEPVEVPAGYTLFPKEIFAASERWARTRYRDLRHYSQVPRGGHFAATEQPAVFVDEVRAAFRTMR</sequence>
<keyword evidence="2" id="KW-0058">Aromatic hydrocarbons catabolism</keyword>
<dbReference type="EMBL" id="CAFBMK010000138">
    <property type="protein sequence ID" value="CAB4927036.1"/>
    <property type="molecule type" value="Genomic_DNA"/>
</dbReference>
<keyword evidence="3" id="KW-0378">Hydrolase</keyword>
<evidence type="ECO:0000256" key="3">
    <source>
        <dbReference type="ARBA" id="ARBA00022801"/>
    </source>
</evidence>
<dbReference type="InterPro" id="IPR016292">
    <property type="entry name" value="Epoxide_hydrolase"/>
</dbReference>
<evidence type="ECO:0000259" key="4">
    <source>
        <dbReference type="Pfam" id="PF06441"/>
    </source>
</evidence>
<dbReference type="Pfam" id="PF06441">
    <property type="entry name" value="EHN"/>
    <property type="match status" value="1"/>
</dbReference>
<evidence type="ECO:0000256" key="2">
    <source>
        <dbReference type="ARBA" id="ARBA00022797"/>
    </source>
</evidence>
<dbReference type="InterPro" id="IPR010497">
    <property type="entry name" value="Epoxide_hydro_N"/>
</dbReference>
<dbReference type="PANTHER" id="PTHR21661:SF35">
    <property type="entry name" value="EPOXIDE HYDROLASE"/>
    <property type="match status" value="1"/>
</dbReference>
<dbReference type="GO" id="GO:0004301">
    <property type="term" value="F:epoxide hydrolase activity"/>
    <property type="evidence" value="ECO:0007669"/>
    <property type="project" value="TreeGrafter"/>
</dbReference>
<name>A0A6J7I963_9ZZZZ</name>
<dbReference type="GO" id="GO:0097176">
    <property type="term" value="P:epoxide metabolic process"/>
    <property type="evidence" value="ECO:0007669"/>
    <property type="project" value="TreeGrafter"/>
</dbReference>
<dbReference type="PRINTS" id="PR00412">
    <property type="entry name" value="EPOXHYDRLASE"/>
</dbReference>
<protein>
    <submittedName>
        <fullName evidence="5">Unannotated protein</fullName>
    </submittedName>
</protein>
<accession>A0A6J7I963</accession>
<dbReference type="Gene3D" id="3.40.50.1820">
    <property type="entry name" value="alpha/beta hydrolase"/>
    <property type="match status" value="1"/>
</dbReference>
<proteinExistence type="inferred from homology"/>
<dbReference type="PANTHER" id="PTHR21661">
    <property type="entry name" value="EPOXIDE HYDROLASE 1-RELATED"/>
    <property type="match status" value="1"/>
</dbReference>
<dbReference type="InterPro" id="IPR029058">
    <property type="entry name" value="AB_hydrolase_fold"/>
</dbReference>
<organism evidence="5">
    <name type="scientific">freshwater metagenome</name>
    <dbReference type="NCBI Taxonomy" id="449393"/>
    <lineage>
        <taxon>unclassified sequences</taxon>
        <taxon>metagenomes</taxon>
        <taxon>ecological metagenomes</taxon>
    </lineage>
</organism>
<evidence type="ECO:0000256" key="1">
    <source>
        <dbReference type="ARBA" id="ARBA00010088"/>
    </source>
</evidence>
<evidence type="ECO:0000313" key="5">
    <source>
        <dbReference type="EMBL" id="CAB4927036.1"/>
    </source>
</evidence>